<evidence type="ECO:0000256" key="3">
    <source>
        <dbReference type="ARBA" id="ARBA00022829"/>
    </source>
</evidence>
<reference evidence="5 6" key="1">
    <citation type="submission" date="2016-06" db="EMBL/GenBank/DDBJ databases">
        <title>Respiratory ammonification of nitrate coupled to the oxidation of elemental sulfur in deep-sea autotrophic thermophilic bacteria.</title>
        <authorList>
            <person name="Slobodkina G.B."/>
            <person name="Mardanov A.V."/>
            <person name="Ravin N.V."/>
            <person name="Frolova A.A."/>
            <person name="Viryasiv M.B."/>
            <person name="Chernyh N.A."/>
            <person name="Bonch-Osmolovskaya E.A."/>
            <person name="Slobodkin A.I."/>
        </authorList>
    </citation>
    <scope>NUCLEOTIDE SEQUENCE [LARGE SCALE GENOMIC DNA]</scope>
    <source>
        <strain evidence="5 6">S69</strain>
    </source>
</reference>
<keyword evidence="4" id="KW-0131">Cell cycle</keyword>
<evidence type="ECO:0000313" key="6">
    <source>
        <dbReference type="Proteomes" id="UP000093080"/>
    </source>
</evidence>
<evidence type="ECO:0000256" key="2">
    <source>
        <dbReference type="ARBA" id="ARBA00022618"/>
    </source>
</evidence>
<dbReference type="SUPFAM" id="SSF46785">
    <property type="entry name" value="Winged helix' DNA-binding domain"/>
    <property type="match status" value="2"/>
</dbReference>
<dbReference type="PATRIC" id="fig|1156395.6.peg.2264"/>
<dbReference type="InterPro" id="IPR036390">
    <property type="entry name" value="WH_DNA-bd_sf"/>
</dbReference>
<keyword evidence="1" id="KW-0963">Cytoplasm</keyword>
<dbReference type="InterPro" id="IPR005234">
    <property type="entry name" value="ScpB_csome_segregation"/>
</dbReference>
<name>A0A1B9F3C5_9BACT</name>
<keyword evidence="6" id="KW-1185">Reference proteome</keyword>
<keyword evidence="2" id="KW-0132">Cell division</keyword>
<dbReference type="NCBIfam" id="TIGR00281">
    <property type="entry name" value="SMC-Scp complex subunit ScpB"/>
    <property type="match status" value="1"/>
</dbReference>
<dbReference type="AlphaFoldDB" id="A0A1B9F3C5"/>
<dbReference type="GO" id="GO:0051301">
    <property type="term" value="P:cell division"/>
    <property type="evidence" value="ECO:0007669"/>
    <property type="project" value="UniProtKB-KW"/>
</dbReference>
<dbReference type="Proteomes" id="UP000093080">
    <property type="component" value="Unassembled WGS sequence"/>
</dbReference>
<dbReference type="OrthoDB" id="9806226at2"/>
<sequence length="174" mass="19748">MSNYSLEAIIEALLFAKGEVLSFNDLATILKSRDPQITNEQIRQAFSSLSRNLESQNRGIELIEVKGGFRLQTKPELKDWIQEIRHLEAPRLSKASIETLSIIAYKQPITKAELEEIRGVDSSAPLRFLLEKGLIRISGRKECPGRPLLYRTSGKFLELFGLKDLRDLPKPKEA</sequence>
<organism evidence="5 6">
    <name type="scientific">Dissulfuribacter thermophilus</name>
    <dbReference type="NCBI Taxonomy" id="1156395"/>
    <lineage>
        <taxon>Bacteria</taxon>
        <taxon>Pseudomonadati</taxon>
        <taxon>Thermodesulfobacteriota</taxon>
        <taxon>Dissulfuribacteria</taxon>
        <taxon>Dissulfuribacterales</taxon>
        <taxon>Dissulfuribacteraceae</taxon>
        <taxon>Dissulfuribacter</taxon>
    </lineage>
</organism>
<dbReference type="RefSeq" id="WP_067620316.1">
    <property type="nucleotide sequence ID" value="NZ_MAGO01000013.1"/>
</dbReference>
<dbReference type="Pfam" id="PF04079">
    <property type="entry name" value="SMC_ScpB"/>
    <property type="match status" value="1"/>
</dbReference>
<dbReference type="Gene3D" id="1.10.10.10">
    <property type="entry name" value="Winged helix-like DNA-binding domain superfamily/Winged helix DNA-binding domain"/>
    <property type="match status" value="2"/>
</dbReference>
<dbReference type="STRING" id="1156395.DBT_2236"/>
<dbReference type="PANTHER" id="PTHR34298">
    <property type="entry name" value="SEGREGATION AND CONDENSATION PROTEIN B"/>
    <property type="match status" value="1"/>
</dbReference>
<dbReference type="PIRSF" id="PIRSF019345">
    <property type="entry name" value="ScpB"/>
    <property type="match status" value="1"/>
</dbReference>
<accession>A0A1B9F3C5</accession>
<dbReference type="PANTHER" id="PTHR34298:SF2">
    <property type="entry name" value="SEGREGATION AND CONDENSATION PROTEIN B"/>
    <property type="match status" value="1"/>
</dbReference>
<evidence type="ECO:0000313" key="5">
    <source>
        <dbReference type="EMBL" id="OCC14363.1"/>
    </source>
</evidence>
<protein>
    <submittedName>
        <fullName evidence="5">Segregation and condensation protein B</fullName>
    </submittedName>
</protein>
<dbReference type="GO" id="GO:0051304">
    <property type="term" value="P:chromosome separation"/>
    <property type="evidence" value="ECO:0007669"/>
    <property type="project" value="InterPro"/>
</dbReference>
<evidence type="ECO:0000256" key="4">
    <source>
        <dbReference type="ARBA" id="ARBA00023306"/>
    </source>
</evidence>
<dbReference type="EMBL" id="MAGO01000013">
    <property type="protein sequence ID" value="OCC14363.1"/>
    <property type="molecule type" value="Genomic_DNA"/>
</dbReference>
<comment type="caution">
    <text evidence="5">The sequence shown here is derived from an EMBL/GenBank/DDBJ whole genome shotgun (WGS) entry which is preliminary data.</text>
</comment>
<gene>
    <name evidence="5" type="ORF">DBT_2236</name>
</gene>
<evidence type="ECO:0000256" key="1">
    <source>
        <dbReference type="ARBA" id="ARBA00022490"/>
    </source>
</evidence>
<proteinExistence type="predicted"/>
<keyword evidence="3" id="KW-0159">Chromosome partition</keyword>
<dbReference type="InterPro" id="IPR036388">
    <property type="entry name" value="WH-like_DNA-bd_sf"/>
</dbReference>